<sequence>MKHIKAFQDLLQTLAPLLADADTHSVLKAAVVPLNFHEANPERIVVAYTLYIAKNPGADTTSVTARLAAGDYATPYGLFHDLKVACGVAIVSHAVGSLAYREIDQYFQNATELLLREVEQLGLAVFAEKERGDEDDTLNALCTNFQRISRHRLQPNQEVVTYVHKHEEPAAPFHNSFNMVSPPPKAAAQPLFSSLTGRSVLDPRNTVVPDPYLVAKVVASPLIAESAPMKLFHYTASRMPPVGSISQVMENFFHPNWYTVEAPKWLTYKQNTLIPPRKSTLVRNTAASELRITEKKSSVVSFAPTSDSRNAVMSNELKQAVWFNDIGYNKLLNAAAFAGENDSGAETVSDTHKDKTERSTSSEPAPGVAELPEPRSNLVKLENLARFRPESVPALEQLKQEQQQMRSVVGLQKVISANLLELYRMRQKRYLQNTGYGVPSAQELVCYKKIMKLLQLLFELRAAAGKKITLQYSRKLPVLLRDYMGVLPGSVSTKSVSNGNSSRLVGIRTSQRKRNGRFH</sequence>
<accession>A0A4P9Z9W5</accession>
<evidence type="ECO:0008006" key="4">
    <source>
        <dbReference type="Google" id="ProtNLM"/>
    </source>
</evidence>
<reference evidence="3" key="1">
    <citation type="journal article" date="2018" name="Nat. Microbiol.">
        <title>Leveraging single-cell genomics to expand the fungal tree of life.</title>
        <authorList>
            <person name="Ahrendt S.R."/>
            <person name="Quandt C.A."/>
            <person name="Ciobanu D."/>
            <person name="Clum A."/>
            <person name="Salamov A."/>
            <person name="Andreopoulos B."/>
            <person name="Cheng J.F."/>
            <person name="Woyke T."/>
            <person name="Pelin A."/>
            <person name="Henrissat B."/>
            <person name="Reynolds N.K."/>
            <person name="Benny G.L."/>
            <person name="Smith M.E."/>
            <person name="James T.Y."/>
            <person name="Grigoriev I.V."/>
        </authorList>
    </citation>
    <scope>NUCLEOTIDE SEQUENCE [LARGE SCALE GENOMIC DNA]</scope>
    <source>
        <strain evidence="3">Baker2002</strain>
    </source>
</reference>
<evidence type="ECO:0000313" key="3">
    <source>
        <dbReference type="Proteomes" id="UP000268321"/>
    </source>
</evidence>
<dbReference type="EMBL" id="ML004482">
    <property type="protein sequence ID" value="RKP29557.1"/>
    <property type="molecule type" value="Genomic_DNA"/>
</dbReference>
<evidence type="ECO:0000256" key="1">
    <source>
        <dbReference type="SAM" id="MobiDB-lite"/>
    </source>
</evidence>
<dbReference type="Proteomes" id="UP000268321">
    <property type="component" value="Unassembled WGS sequence"/>
</dbReference>
<feature type="compositionally biased region" description="Basic and acidic residues" evidence="1">
    <location>
        <begin position="349"/>
        <end position="360"/>
    </location>
</feature>
<dbReference type="OrthoDB" id="5354116at2759"/>
<evidence type="ECO:0000313" key="2">
    <source>
        <dbReference type="EMBL" id="RKP29557.1"/>
    </source>
</evidence>
<keyword evidence="3" id="KW-1185">Reference proteome</keyword>
<feature type="region of interest" description="Disordered" evidence="1">
    <location>
        <begin position="341"/>
        <end position="373"/>
    </location>
</feature>
<feature type="compositionally biased region" description="Basic residues" evidence="1">
    <location>
        <begin position="510"/>
        <end position="519"/>
    </location>
</feature>
<protein>
    <recommendedName>
        <fullName evidence="4">Bromo domain-containing protein</fullName>
    </recommendedName>
</protein>
<feature type="compositionally biased region" description="Polar residues" evidence="1">
    <location>
        <begin position="493"/>
        <end position="503"/>
    </location>
</feature>
<name>A0A4P9Z9W5_9ASCO</name>
<feature type="region of interest" description="Disordered" evidence="1">
    <location>
        <begin position="493"/>
        <end position="519"/>
    </location>
</feature>
<gene>
    <name evidence="2" type="ORF">METBISCDRAFT_24117</name>
</gene>
<dbReference type="AlphaFoldDB" id="A0A4P9Z9W5"/>
<organism evidence="2 3">
    <name type="scientific">Metschnikowia bicuspidata</name>
    <dbReference type="NCBI Taxonomy" id="27322"/>
    <lineage>
        <taxon>Eukaryota</taxon>
        <taxon>Fungi</taxon>
        <taxon>Dikarya</taxon>
        <taxon>Ascomycota</taxon>
        <taxon>Saccharomycotina</taxon>
        <taxon>Pichiomycetes</taxon>
        <taxon>Metschnikowiaceae</taxon>
        <taxon>Metschnikowia</taxon>
    </lineage>
</organism>
<proteinExistence type="predicted"/>